<feature type="region of interest" description="Disordered" evidence="1">
    <location>
        <begin position="945"/>
        <end position="965"/>
    </location>
</feature>
<feature type="compositionally biased region" description="Polar residues" evidence="1">
    <location>
        <begin position="998"/>
        <end position="1011"/>
    </location>
</feature>
<feature type="compositionally biased region" description="Polar residues" evidence="1">
    <location>
        <begin position="772"/>
        <end position="783"/>
    </location>
</feature>
<feature type="compositionally biased region" description="Basic and acidic residues" evidence="1">
    <location>
        <begin position="787"/>
        <end position="803"/>
    </location>
</feature>
<feature type="region of interest" description="Disordered" evidence="1">
    <location>
        <begin position="995"/>
        <end position="1040"/>
    </location>
</feature>
<evidence type="ECO:0000313" key="3">
    <source>
        <dbReference type="Proteomes" id="UP001219525"/>
    </source>
</evidence>
<accession>A0AAD6VL98</accession>
<dbReference type="Proteomes" id="UP001219525">
    <property type="component" value="Unassembled WGS sequence"/>
</dbReference>
<sequence length="1040" mass="116635">MPSSNVPLDWMRFVTRPESLTFWQARLTSREGWGEIPVVHAGMSYPLFGLWRLLSRIVVVGDRTFEIWSPNSIQAPYYPGVAESPFNPLAMPPRRSRRRDGSLGRFDPTVAPQLFNAAAPYWGFIRRAELVESSDPGYVLYAPITMYWADAGHDGEGRAVGRLTEDFVDELARLGEEIRETGDSIFEELPPNWQIESLRPPSVRGVSDEIELLRSPSSYQNALDTCVRIQRVLRILLAWIEWMPRYRSVQSNALVLRRMITAANDSYMGFWLNGGEERMTLALMHLGAPGFVLHEFMDGETDVPTSQLHDFLADSLESRTASPYDRVDMPSLPPIPVLLDEPGPVPTLSRYELWMSSSFFAQGPRASGTPLPEVPLSEVYPYDDDVSDYGDRSPHAPPATKDTEWIQPPDIQNTSSSSKAWEKWWFDPDLQAFIRMGKHNKDVPGKAYFDRVLRRKLYIEGHDIPDGVWRPRDFGLPVPEVDFRAPSGNKWLLKGRSKWMYMHERPSEKWPAGSSASLPRKGKRADPAKPLTVSTPKGFPSLPPSEMRTPPPQETALPGPSDLRERGSEPEVPGQTSVHKGKGKAKEIESDETADGATKEEEGKREEERAERRSNIVVLDGLPEDLAIHDYLAMISDDLYRAEVLVFSAMNAQRRIWVQLFDFEAAERAIAVLPTAGGSRGVVAQFATLGEFEEHWTYAASQWDRAQCPSPMLPPRTLARRPTEAEDDDMVSLGDTPPPDDCMVIDEPTVVRPRSVSPVESPKKNPLAQAPLKSTTVEPSSDPTIDDFQRQKESTNEASERSTEPSATTRETRRELPEAPTFHDAPEWSGTATNRRNWLHDMLALPTRPSLEYRMDTTRGLRYNGGRTSAQENETSEEQPSWNEMRLGPSLASRMGLDNPGPSRPALLDRFESPRDTPPKPLEASSAEKVLLSRLSRRAVIPGVPSTRKTKRGTAGGAKNRLRREKKMRRQLEDALAAADGALVKRLWAALSEEGNRDASTLMPSTSNQGEETVDTGTMHEEEEADGDDDADEEDFDMDF</sequence>
<evidence type="ECO:0000313" key="2">
    <source>
        <dbReference type="EMBL" id="KAJ7216316.1"/>
    </source>
</evidence>
<feature type="region of interest" description="Disordered" evidence="1">
    <location>
        <begin position="860"/>
        <end position="927"/>
    </location>
</feature>
<dbReference type="EMBL" id="JARJCW010000015">
    <property type="protein sequence ID" value="KAJ7216316.1"/>
    <property type="molecule type" value="Genomic_DNA"/>
</dbReference>
<reference evidence="2" key="1">
    <citation type="submission" date="2023-03" db="EMBL/GenBank/DDBJ databases">
        <title>Massive genome expansion in bonnet fungi (Mycena s.s.) driven by repeated elements and novel gene families across ecological guilds.</title>
        <authorList>
            <consortium name="Lawrence Berkeley National Laboratory"/>
            <person name="Harder C.B."/>
            <person name="Miyauchi S."/>
            <person name="Viragh M."/>
            <person name="Kuo A."/>
            <person name="Thoen E."/>
            <person name="Andreopoulos B."/>
            <person name="Lu D."/>
            <person name="Skrede I."/>
            <person name="Drula E."/>
            <person name="Henrissat B."/>
            <person name="Morin E."/>
            <person name="Kohler A."/>
            <person name="Barry K."/>
            <person name="LaButti K."/>
            <person name="Morin E."/>
            <person name="Salamov A."/>
            <person name="Lipzen A."/>
            <person name="Mereny Z."/>
            <person name="Hegedus B."/>
            <person name="Baldrian P."/>
            <person name="Stursova M."/>
            <person name="Weitz H."/>
            <person name="Taylor A."/>
            <person name="Grigoriev I.V."/>
            <person name="Nagy L.G."/>
            <person name="Martin F."/>
            <person name="Kauserud H."/>
        </authorList>
    </citation>
    <scope>NUCLEOTIDE SEQUENCE</scope>
    <source>
        <strain evidence="2">9144</strain>
    </source>
</reference>
<keyword evidence="3" id="KW-1185">Reference proteome</keyword>
<protein>
    <submittedName>
        <fullName evidence="2">Uncharacterized protein</fullName>
    </submittedName>
</protein>
<feature type="compositionally biased region" description="Basic and acidic residues" evidence="1">
    <location>
        <begin position="907"/>
        <end position="918"/>
    </location>
</feature>
<feature type="region of interest" description="Disordered" evidence="1">
    <location>
        <begin position="505"/>
        <end position="612"/>
    </location>
</feature>
<gene>
    <name evidence="2" type="ORF">GGX14DRAFT_561896</name>
</gene>
<organism evidence="2 3">
    <name type="scientific">Mycena pura</name>
    <dbReference type="NCBI Taxonomy" id="153505"/>
    <lineage>
        <taxon>Eukaryota</taxon>
        <taxon>Fungi</taxon>
        <taxon>Dikarya</taxon>
        <taxon>Basidiomycota</taxon>
        <taxon>Agaricomycotina</taxon>
        <taxon>Agaricomycetes</taxon>
        <taxon>Agaricomycetidae</taxon>
        <taxon>Agaricales</taxon>
        <taxon>Marasmiineae</taxon>
        <taxon>Mycenaceae</taxon>
        <taxon>Mycena</taxon>
    </lineage>
</organism>
<feature type="compositionally biased region" description="Basic and acidic residues" evidence="1">
    <location>
        <begin position="597"/>
        <end position="612"/>
    </location>
</feature>
<feature type="region of interest" description="Disordered" evidence="1">
    <location>
        <begin position="390"/>
        <end position="415"/>
    </location>
</feature>
<feature type="compositionally biased region" description="Polar residues" evidence="1">
    <location>
        <begin position="866"/>
        <end position="882"/>
    </location>
</feature>
<feature type="compositionally biased region" description="Low complexity" evidence="1">
    <location>
        <begin position="747"/>
        <end position="760"/>
    </location>
</feature>
<dbReference type="AlphaFoldDB" id="A0AAD6VL98"/>
<feature type="region of interest" description="Disordered" evidence="1">
    <location>
        <begin position="709"/>
        <end position="830"/>
    </location>
</feature>
<name>A0AAD6VL98_9AGAR</name>
<comment type="caution">
    <text evidence="2">The sequence shown here is derived from an EMBL/GenBank/DDBJ whole genome shotgun (WGS) entry which is preliminary data.</text>
</comment>
<feature type="compositionally biased region" description="Acidic residues" evidence="1">
    <location>
        <begin position="1021"/>
        <end position="1040"/>
    </location>
</feature>
<evidence type="ECO:0000256" key="1">
    <source>
        <dbReference type="SAM" id="MobiDB-lite"/>
    </source>
</evidence>
<proteinExistence type="predicted"/>